<dbReference type="AlphaFoldDB" id="M7X3U9"/>
<dbReference type="STRING" id="1239962.C943_01427"/>
<accession>M7X3U9</accession>
<dbReference type="Proteomes" id="UP000010953">
    <property type="component" value="Unassembled WGS sequence"/>
</dbReference>
<dbReference type="eggNOG" id="COG1415">
    <property type="taxonomic scope" value="Bacteria"/>
</dbReference>
<reference evidence="1" key="1">
    <citation type="submission" date="2013-01" db="EMBL/GenBank/DDBJ databases">
        <title>Genome assembly of Mariniradius saccharolyticus AK6.</title>
        <authorList>
            <person name="Vaidya B."/>
            <person name="Khatri I."/>
            <person name="Tanuku N.R.S."/>
            <person name="Subramanian S."/>
            <person name="Pinnaka A."/>
        </authorList>
    </citation>
    <scope>NUCLEOTIDE SEQUENCE [LARGE SCALE GENOMIC DNA]</scope>
    <source>
        <strain evidence="1">AK6</strain>
    </source>
</reference>
<dbReference type="RefSeq" id="WP_008629303.1">
    <property type="nucleotide sequence ID" value="NZ_AMZY02000014.1"/>
</dbReference>
<name>M7X3U9_9BACT</name>
<dbReference type="PANTHER" id="PTHR38597:SF1">
    <property type="entry name" value="BLL3834 PROTEIN"/>
    <property type="match status" value="1"/>
</dbReference>
<evidence type="ECO:0000313" key="1">
    <source>
        <dbReference type="EMBL" id="EMS32165.1"/>
    </source>
</evidence>
<dbReference type="EMBL" id="AMZY02000014">
    <property type="protein sequence ID" value="EMS32165.1"/>
    <property type="molecule type" value="Genomic_DNA"/>
</dbReference>
<dbReference type="InParanoid" id="M7X3U9"/>
<keyword evidence="2" id="KW-1185">Reference proteome</keyword>
<evidence type="ECO:0008006" key="3">
    <source>
        <dbReference type="Google" id="ProtNLM"/>
    </source>
</evidence>
<dbReference type="OrthoDB" id="9802662at2"/>
<protein>
    <recommendedName>
        <fullName evidence="3">DUF763 domain-containing protein</fullName>
    </recommendedName>
</protein>
<evidence type="ECO:0000313" key="2">
    <source>
        <dbReference type="Proteomes" id="UP000010953"/>
    </source>
</evidence>
<comment type="caution">
    <text evidence="1">The sequence shown here is derived from an EMBL/GenBank/DDBJ whole genome shotgun (WGS) entry which is preliminary data.</text>
</comment>
<gene>
    <name evidence="1" type="ORF">C943_01427</name>
</gene>
<dbReference type="PANTHER" id="PTHR38597">
    <property type="entry name" value="BLL3834 PROTEIN"/>
    <property type="match status" value="1"/>
</dbReference>
<dbReference type="Pfam" id="PF05559">
    <property type="entry name" value="DUF763"/>
    <property type="match status" value="1"/>
</dbReference>
<organism evidence="1 2">
    <name type="scientific">Mariniradius saccharolyticus AK6</name>
    <dbReference type="NCBI Taxonomy" id="1239962"/>
    <lineage>
        <taxon>Bacteria</taxon>
        <taxon>Pseudomonadati</taxon>
        <taxon>Bacteroidota</taxon>
        <taxon>Cytophagia</taxon>
        <taxon>Cytophagales</taxon>
        <taxon>Cyclobacteriaceae</taxon>
        <taxon>Mariniradius</taxon>
    </lineage>
</organism>
<proteinExistence type="predicted"/>
<sequence>MKRSGTADLKLMGGSIPTWLFDRMTRLSLPIVETILMEYGKKEFLRRISDPFWFQSFGAVIGMDWNSSGVTTAVMSALKKSLNPHAKELGIYVCGGKGKDSLQTPAELVRVGDQTGLDGQELARYSRLSAKVDSTAIQDGFQVYMHYFLVSDEADWSVIQQGMKPEDGRARRYHWNSSSLQSFVEEPHTAICGDHQGEILNLVDRQAKPTQTAMISISQEHPAKILAEIPHMKLPNYYAVKDADVDLKRLGSILWLAQESQTQTFEELLQLKGLGPRTLQSLALVSEVIHGRPSRFSDPARFSFAHGSKGGKPFPVPTKVYDETISTLRNAVEKAKISATDQQQAIKKLSELAQAAEQNFTPNTGVQELIQKENEDSWKYGGRTIFGFSSKNDQNGAIGNPEKK</sequence>
<dbReference type="InterPro" id="IPR008482">
    <property type="entry name" value="DUF763"/>
</dbReference>